<dbReference type="Proteomes" id="UP001221597">
    <property type="component" value="Chromosome"/>
</dbReference>
<dbReference type="InterPro" id="IPR006047">
    <property type="entry name" value="GH13_cat_dom"/>
</dbReference>
<dbReference type="EMBL" id="CP121671">
    <property type="protein sequence ID" value="WFT74216.1"/>
    <property type="molecule type" value="Genomic_DNA"/>
</dbReference>
<keyword evidence="3 4" id="KW-0808">Transferase</keyword>
<evidence type="ECO:0000256" key="3">
    <source>
        <dbReference type="ARBA" id="ARBA00022679"/>
    </source>
</evidence>
<evidence type="ECO:0000313" key="7">
    <source>
        <dbReference type="Proteomes" id="UP001221597"/>
    </source>
</evidence>
<dbReference type="Gene3D" id="3.20.20.80">
    <property type="entry name" value="Glycosidases"/>
    <property type="match status" value="1"/>
</dbReference>
<evidence type="ECO:0000256" key="4">
    <source>
        <dbReference type="PIRNR" id="PIRNR003059"/>
    </source>
</evidence>
<gene>
    <name evidence="6" type="ORF">P9989_17905</name>
</gene>
<evidence type="ECO:0000313" key="6">
    <source>
        <dbReference type="EMBL" id="WFT74216.1"/>
    </source>
</evidence>
<dbReference type="PIRSF" id="PIRSF003059">
    <property type="entry name" value="Sucrose_phosphorylase"/>
    <property type="match status" value="1"/>
</dbReference>
<proteinExistence type="inferred from homology"/>
<dbReference type="InterPro" id="IPR045857">
    <property type="entry name" value="O16G_dom_2"/>
</dbReference>
<keyword evidence="2 4" id="KW-0328">Glycosyltransferase</keyword>
<dbReference type="PANTHER" id="PTHR38784">
    <property type="entry name" value="SUCROSE PHOSPHORYLASE"/>
    <property type="match status" value="1"/>
</dbReference>
<keyword evidence="7" id="KW-1185">Reference proteome</keyword>
<name>A0ABY8IZQ7_9BACI</name>
<dbReference type="InterPro" id="IPR017853">
    <property type="entry name" value="GH"/>
</dbReference>
<dbReference type="Gene3D" id="3.90.400.10">
    <property type="entry name" value="Oligo-1,6-glucosidase, Domain 2"/>
    <property type="match status" value="1"/>
</dbReference>
<dbReference type="SMART" id="SM00642">
    <property type="entry name" value="Aamy"/>
    <property type="match status" value="1"/>
</dbReference>
<dbReference type="RefSeq" id="WP_283076216.1">
    <property type="nucleotide sequence ID" value="NZ_CP121671.1"/>
</dbReference>
<dbReference type="InterPro" id="IPR016377">
    <property type="entry name" value="Sucrose_GGa_phosphorylase-rel"/>
</dbReference>
<dbReference type="SUPFAM" id="SSF51445">
    <property type="entry name" value="(Trans)glycosidases"/>
    <property type="match status" value="1"/>
</dbReference>
<evidence type="ECO:0000259" key="5">
    <source>
        <dbReference type="SMART" id="SM00642"/>
    </source>
</evidence>
<accession>A0ABY8IZQ7</accession>
<dbReference type="PANTHER" id="PTHR38784:SF1">
    <property type="entry name" value="SUCROSE PHOSPHORYLASE"/>
    <property type="match status" value="1"/>
</dbReference>
<comment type="similarity">
    <text evidence="1 4">Belongs to the glycosyl hydrolase 13 family. Sucrose phosphorylase subfamily.</text>
</comment>
<reference evidence="6 7" key="1">
    <citation type="submission" date="2023-04" db="EMBL/GenBank/DDBJ databases">
        <title>Genome sequence of Halobacillus naozhouensis KACC 21980.</title>
        <authorList>
            <person name="Kim S."/>
            <person name="Heo J."/>
            <person name="Kwon S.-W."/>
        </authorList>
    </citation>
    <scope>NUCLEOTIDE SEQUENCE [LARGE SCALE GENOMIC DNA]</scope>
    <source>
        <strain evidence="6 7">KCTC 13234</strain>
    </source>
</reference>
<comment type="catalytic activity">
    <reaction evidence="4">
        <text>sucrose + phosphate = D-fructose + alpha-D-glucose 1-phosphate</text>
        <dbReference type="Rhea" id="RHEA:24048"/>
        <dbReference type="ChEBI" id="CHEBI:17992"/>
        <dbReference type="ChEBI" id="CHEBI:37721"/>
        <dbReference type="ChEBI" id="CHEBI:43474"/>
        <dbReference type="ChEBI" id="CHEBI:58601"/>
        <dbReference type="EC" id="2.4.1.7"/>
    </reaction>
</comment>
<dbReference type="Pfam" id="PF00128">
    <property type="entry name" value="Alpha-amylase"/>
    <property type="match status" value="1"/>
</dbReference>
<evidence type="ECO:0000256" key="1">
    <source>
        <dbReference type="ARBA" id="ARBA00008452"/>
    </source>
</evidence>
<dbReference type="InterPro" id="IPR033746">
    <property type="entry name" value="GGa_phosphorylase"/>
</dbReference>
<feature type="domain" description="Glycosyl hydrolase family 13 catalytic" evidence="5">
    <location>
        <begin position="53"/>
        <end position="470"/>
    </location>
</feature>
<evidence type="ECO:0000256" key="2">
    <source>
        <dbReference type="ARBA" id="ARBA00022676"/>
    </source>
</evidence>
<dbReference type="EC" id="2.4.1.7" evidence="4"/>
<sequence>MVLTIEKRSSLQRKLSEVYGEEVCSRLLDRIEDLMESYANLPAKSKTWVDEQDVMLISYGDSLVEEGKAPLQSLQQFLEKQVGDVVNAVHLLPFYPYSSDDGFSVIDYLKVNPELGGWSDVHQFAAKFDLMFDAVINHISQKSEWFQEYVKGNSDYRNFFIEADPNEDYSSVVRPRALPLLTEFQTNQGSKHVWTTFSEDQIDLNYKSEDLLITVIDILLKYVENGARFLRLDAIGFLWKQLGTSSIHLEETHKIVQVMREVLENVSPGTIMITETNVPHKENISYFGNGHNEAHMVYQFPLPPLTLHALQTGDASKLSGWAQSLEATTEDTTFFNFLASHDGIGVRPVEGILSKEEVQAMVDRVQDRGGFVSYKDNGDGTKSPYELNINYLEALSNSHDANKEKAKRFMAAQSILLSMAGVPGIYIHSLLGSTNDLKGVEETGRYRSINRETLNRQEVEAELSEQSTLRYLVFNDFKPFLHARRNEKAFAPNASQEVVTADNRIFSVIRTNEQTRDQVQVFTNVSNEVVHVPIRIGGQKFTNLLGDEETASPTISLQPYEVKWMKPVKEMD</sequence>
<protein>
    <recommendedName>
        <fullName evidence="4">Sucrose phosphorylase</fullName>
        <ecNumber evidence="4">2.4.1.7</ecNumber>
    </recommendedName>
    <alternativeName>
        <fullName evidence="4">Sucrose glucosyltransferase</fullName>
    </alternativeName>
</protein>
<organism evidence="6 7">
    <name type="scientific">Halobacillus naozhouensis</name>
    <dbReference type="NCBI Taxonomy" id="554880"/>
    <lineage>
        <taxon>Bacteria</taxon>
        <taxon>Bacillati</taxon>
        <taxon>Bacillota</taxon>
        <taxon>Bacilli</taxon>
        <taxon>Bacillales</taxon>
        <taxon>Bacillaceae</taxon>
        <taxon>Halobacillus</taxon>
    </lineage>
</organism>
<dbReference type="CDD" id="cd11356">
    <property type="entry name" value="AmyAc_Sucrose_phosphorylase-like_1"/>
    <property type="match status" value="1"/>
</dbReference>